<reference evidence="1 2" key="1">
    <citation type="journal article" date="2020" name="Nat. Food">
        <title>A phased Vanilla planifolia genome enables genetic improvement of flavour and production.</title>
        <authorList>
            <person name="Hasing T."/>
            <person name="Tang H."/>
            <person name="Brym M."/>
            <person name="Khazi F."/>
            <person name="Huang T."/>
            <person name="Chambers A.H."/>
        </authorList>
    </citation>
    <scope>NUCLEOTIDE SEQUENCE [LARGE SCALE GENOMIC DNA]</scope>
    <source>
        <tissue evidence="1">Leaf</tissue>
    </source>
</reference>
<gene>
    <name evidence="1" type="ORF">HPP92_017113</name>
</gene>
<sequence length="70" mass="8212">MNVPSSYCEDRRRREIERNSVLTKEDEEGFGIHEREESLEELRLDVGKKGMVASSITRGSWSKDRERRGK</sequence>
<keyword evidence="2" id="KW-1185">Reference proteome</keyword>
<comment type="caution">
    <text evidence="1">The sequence shown here is derived from an EMBL/GenBank/DDBJ whole genome shotgun (WGS) entry which is preliminary data.</text>
</comment>
<evidence type="ECO:0000313" key="2">
    <source>
        <dbReference type="Proteomes" id="UP000636800"/>
    </source>
</evidence>
<proteinExistence type="predicted"/>
<dbReference type="AlphaFoldDB" id="A0A835QFC6"/>
<name>A0A835QFC6_VANPL</name>
<accession>A0A835QFC6</accession>
<protein>
    <submittedName>
        <fullName evidence="1">Uncharacterized protein</fullName>
    </submittedName>
</protein>
<dbReference type="EMBL" id="JADCNL010000008">
    <property type="protein sequence ID" value="KAG0470413.1"/>
    <property type="molecule type" value="Genomic_DNA"/>
</dbReference>
<dbReference type="OrthoDB" id="245563at2759"/>
<organism evidence="1 2">
    <name type="scientific">Vanilla planifolia</name>
    <name type="common">Vanilla</name>
    <dbReference type="NCBI Taxonomy" id="51239"/>
    <lineage>
        <taxon>Eukaryota</taxon>
        <taxon>Viridiplantae</taxon>
        <taxon>Streptophyta</taxon>
        <taxon>Embryophyta</taxon>
        <taxon>Tracheophyta</taxon>
        <taxon>Spermatophyta</taxon>
        <taxon>Magnoliopsida</taxon>
        <taxon>Liliopsida</taxon>
        <taxon>Asparagales</taxon>
        <taxon>Orchidaceae</taxon>
        <taxon>Vanilloideae</taxon>
        <taxon>Vanilleae</taxon>
        <taxon>Vanilla</taxon>
    </lineage>
</organism>
<dbReference type="Proteomes" id="UP000636800">
    <property type="component" value="Unassembled WGS sequence"/>
</dbReference>
<evidence type="ECO:0000313" key="1">
    <source>
        <dbReference type="EMBL" id="KAG0470413.1"/>
    </source>
</evidence>